<accession>A0ABP9BSN8</accession>
<dbReference type="InterPro" id="IPR029039">
    <property type="entry name" value="Flavoprotein-like_sf"/>
</dbReference>
<evidence type="ECO:0000259" key="1">
    <source>
        <dbReference type="Pfam" id="PF03358"/>
    </source>
</evidence>
<dbReference type="Gene3D" id="3.40.50.360">
    <property type="match status" value="1"/>
</dbReference>
<comment type="caution">
    <text evidence="2">The sequence shown here is derived from an EMBL/GenBank/DDBJ whole genome shotgun (WGS) entry which is preliminary data.</text>
</comment>
<keyword evidence="3" id="KW-1185">Reference proteome</keyword>
<evidence type="ECO:0000313" key="3">
    <source>
        <dbReference type="Proteomes" id="UP001501411"/>
    </source>
</evidence>
<reference evidence="3" key="1">
    <citation type="journal article" date="2019" name="Int. J. Syst. Evol. Microbiol.">
        <title>The Global Catalogue of Microorganisms (GCM) 10K type strain sequencing project: providing services to taxonomists for standard genome sequencing and annotation.</title>
        <authorList>
            <consortium name="The Broad Institute Genomics Platform"/>
            <consortium name="The Broad Institute Genome Sequencing Center for Infectious Disease"/>
            <person name="Wu L."/>
            <person name="Ma J."/>
        </authorList>
    </citation>
    <scope>NUCLEOTIDE SEQUENCE [LARGE SCALE GENOMIC DNA]</scope>
    <source>
        <strain evidence="3">JCM 18200</strain>
    </source>
</reference>
<feature type="domain" description="NADPH-dependent FMN reductase-like" evidence="1">
    <location>
        <begin position="2"/>
        <end position="136"/>
    </location>
</feature>
<dbReference type="EMBL" id="BAABIQ010000040">
    <property type="protein sequence ID" value="GAA4799042.1"/>
    <property type="molecule type" value="Genomic_DNA"/>
</dbReference>
<dbReference type="Proteomes" id="UP001501411">
    <property type="component" value="Unassembled WGS sequence"/>
</dbReference>
<gene>
    <name evidence="2" type="ORF">GCM10023231_29740</name>
</gene>
<dbReference type="InterPro" id="IPR050712">
    <property type="entry name" value="NAD(P)H-dep_reductase"/>
</dbReference>
<dbReference type="InterPro" id="IPR005025">
    <property type="entry name" value="FMN_Rdtase-like_dom"/>
</dbReference>
<dbReference type="RefSeq" id="WP_345232603.1">
    <property type="nucleotide sequence ID" value="NZ_BAABIQ010000040.1"/>
</dbReference>
<organism evidence="2 3">
    <name type="scientific">Olivibacter ginsenosidimutans</name>
    <dbReference type="NCBI Taxonomy" id="1176537"/>
    <lineage>
        <taxon>Bacteria</taxon>
        <taxon>Pseudomonadati</taxon>
        <taxon>Bacteroidota</taxon>
        <taxon>Sphingobacteriia</taxon>
        <taxon>Sphingobacteriales</taxon>
        <taxon>Sphingobacteriaceae</taxon>
        <taxon>Olivibacter</taxon>
    </lineage>
</organism>
<evidence type="ECO:0000313" key="2">
    <source>
        <dbReference type="EMBL" id="GAA4799042.1"/>
    </source>
</evidence>
<sequence>MITIISGTNRKNSNSLKVATYYQKQLDLKGLGSEVLSLEELPHDFISSDLYGARSETFQGIQDRITLTTKFIFIIPEYNGSFPGVLKTFIDGCLFPDSFMGKKAALVGISSGKYGNIRGVEHFTGVCHYLNLHTLPLRIHIPYIRQELDETFNFYKEDTLHFTNQQLEEFIRF</sequence>
<protein>
    <recommendedName>
        <fullName evidence="1">NADPH-dependent FMN reductase-like domain-containing protein</fullName>
    </recommendedName>
</protein>
<dbReference type="Pfam" id="PF03358">
    <property type="entry name" value="FMN_red"/>
    <property type="match status" value="1"/>
</dbReference>
<dbReference type="PANTHER" id="PTHR30543">
    <property type="entry name" value="CHROMATE REDUCTASE"/>
    <property type="match status" value="1"/>
</dbReference>
<dbReference type="PANTHER" id="PTHR30543:SF21">
    <property type="entry name" value="NAD(P)H-DEPENDENT FMN REDUCTASE LOT6"/>
    <property type="match status" value="1"/>
</dbReference>
<dbReference type="SUPFAM" id="SSF52218">
    <property type="entry name" value="Flavoproteins"/>
    <property type="match status" value="1"/>
</dbReference>
<proteinExistence type="predicted"/>
<name>A0ABP9BSN8_9SPHI</name>